<sequence length="422" mass="46397">MTTSHSSYLIVGAGVFGASTALHLAKKYPSAKITLVDRTIPCQAGASWDWSKVVRADYTNISYMKLALEAMDVWRTDPMYKQFYHESGLIWVDDKGFARTVIENYNHLKANEKVRMTNPEEIGKLYDGMFDNAEYNGLTEILINESSGWVDASKALEKVIETAAAAGVECVEGEVACLEFAHGGSCLGVQCISGKRLSADSIVLATGAGTAKLLADSAPDRAELQAGNRLVAAAIFTGMAKLGTKQAEKFKTGPVFLHAVGQSQGASFPPNAERELKFARDLSFKNTVEHLGQLISMPPAEPDYAQWKLSQGMKNELNLVCAGIFGKEAQDFHLENYRICWDAITPNQDFLISAHSHCENLFMATGGSFHAWKFLPILGKYVVELLEGRLDPKLAKKWAWNRDDNGSAHKGLVPHREMRDIS</sequence>
<evidence type="ECO:0000256" key="6">
    <source>
        <dbReference type="SAM" id="Phobius"/>
    </source>
</evidence>
<evidence type="ECO:0000256" key="4">
    <source>
        <dbReference type="ARBA" id="ARBA00022827"/>
    </source>
</evidence>
<comment type="similarity">
    <text evidence="2">Belongs to the MSOX/MTOX family.</text>
</comment>
<reference evidence="8 9" key="1">
    <citation type="journal article" date="2016" name="Nat. Commun.">
        <title>Ectomycorrhizal ecology is imprinted in the genome of the dominant symbiotic fungus Cenococcum geophilum.</title>
        <authorList>
            <consortium name="DOE Joint Genome Institute"/>
            <person name="Peter M."/>
            <person name="Kohler A."/>
            <person name="Ohm R.A."/>
            <person name="Kuo A."/>
            <person name="Krutzmann J."/>
            <person name="Morin E."/>
            <person name="Arend M."/>
            <person name="Barry K.W."/>
            <person name="Binder M."/>
            <person name="Choi C."/>
            <person name="Clum A."/>
            <person name="Copeland A."/>
            <person name="Grisel N."/>
            <person name="Haridas S."/>
            <person name="Kipfer T."/>
            <person name="LaButti K."/>
            <person name="Lindquist E."/>
            <person name="Lipzen A."/>
            <person name="Maire R."/>
            <person name="Meier B."/>
            <person name="Mihaltcheva S."/>
            <person name="Molinier V."/>
            <person name="Murat C."/>
            <person name="Poggeler S."/>
            <person name="Quandt C.A."/>
            <person name="Sperisen C."/>
            <person name="Tritt A."/>
            <person name="Tisserant E."/>
            <person name="Crous P.W."/>
            <person name="Henrissat B."/>
            <person name="Nehls U."/>
            <person name="Egli S."/>
            <person name="Spatafora J.W."/>
            <person name="Grigoriev I.V."/>
            <person name="Martin F.M."/>
        </authorList>
    </citation>
    <scope>NUCLEOTIDE SEQUENCE [LARGE SCALE GENOMIC DNA]</scope>
    <source>
        <strain evidence="8 9">CBS 459.81</strain>
    </source>
</reference>
<dbReference type="Pfam" id="PF01266">
    <property type="entry name" value="DAO"/>
    <property type="match status" value="1"/>
</dbReference>
<evidence type="ECO:0000313" key="9">
    <source>
        <dbReference type="Proteomes" id="UP000250266"/>
    </source>
</evidence>
<dbReference type="SUPFAM" id="SSF51905">
    <property type="entry name" value="FAD/NAD(P)-binding domain"/>
    <property type="match status" value="1"/>
</dbReference>
<dbReference type="EMBL" id="KV745305">
    <property type="protein sequence ID" value="OCK75531.1"/>
    <property type="molecule type" value="Genomic_DNA"/>
</dbReference>
<keyword evidence="4" id="KW-0274">FAD</keyword>
<dbReference type="GO" id="GO:0050660">
    <property type="term" value="F:flavin adenine dinucleotide binding"/>
    <property type="evidence" value="ECO:0007669"/>
    <property type="project" value="InterPro"/>
</dbReference>
<dbReference type="PANTHER" id="PTHR10961">
    <property type="entry name" value="PEROXISOMAL SARCOSINE OXIDASE"/>
    <property type="match status" value="1"/>
</dbReference>
<dbReference type="Gene3D" id="3.50.50.60">
    <property type="entry name" value="FAD/NAD(P)-binding domain"/>
    <property type="match status" value="1"/>
</dbReference>
<feature type="transmembrane region" description="Helical" evidence="6">
    <location>
        <begin position="6"/>
        <end position="25"/>
    </location>
</feature>
<dbReference type="InterPro" id="IPR036188">
    <property type="entry name" value="FAD/NAD-bd_sf"/>
</dbReference>
<evidence type="ECO:0000313" key="8">
    <source>
        <dbReference type="EMBL" id="OCK75531.1"/>
    </source>
</evidence>
<dbReference type="GO" id="GO:0051698">
    <property type="term" value="F:saccharopine oxidase activity"/>
    <property type="evidence" value="ECO:0007669"/>
    <property type="project" value="TreeGrafter"/>
</dbReference>
<keyword evidence="5" id="KW-0560">Oxidoreductase</keyword>
<accession>A0A8E2E1B2</accession>
<evidence type="ECO:0000259" key="7">
    <source>
        <dbReference type="Pfam" id="PF01266"/>
    </source>
</evidence>
<evidence type="ECO:0000256" key="3">
    <source>
        <dbReference type="ARBA" id="ARBA00022630"/>
    </source>
</evidence>
<organism evidence="8 9">
    <name type="scientific">Lepidopterella palustris CBS 459.81</name>
    <dbReference type="NCBI Taxonomy" id="1314670"/>
    <lineage>
        <taxon>Eukaryota</taxon>
        <taxon>Fungi</taxon>
        <taxon>Dikarya</taxon>
        <taxon>Ascomycota</taxon>
        <taxon>Pezizomycotina</taxon>
        <taxon>Dothideomycetes</taxon>
        <taxon>Pleosporomycetidae</taxon>
        <taxon>Mytilinidiales</taxon>
        <taxon>Argynnaceae</taxon>
        <taxon>Lepidopterella</taxon>
    </lineage>
</organism>
<protein>
    <submittedName>
        <fullName evidence="8">Sarcosine oxidase-like protein</fullName>
    </submittedName>
</protein>
<dbReference type="AlphaFoldDB" id="A0A8E2E1B2"/>
<dbReference type="InterPro" id="IPR045170">
    <property type="entry name" value="MTOX"/>
</dbReference>
<dbReference type="InterPro" id="IPR006076">
    <property type="entry name" value="FAD-dep_OxRdtase"/>
</dbReference>
<name>A0A8E2E1B2_9PEZI</name>
<keyword evidence="6" id="KW-0472">Membrane</keyword>
<dbReference type="OrthoDB" id="2219495at2759"/>
<comment type="cofactor">
    <cofactor evidence="1">
        <name>FAD</name>
        <dbReference type="ChEBI" id="CHEBI:57692"/>
    </cofactor>
</comment>
<keyword evidence="3" id="KW-0285">Flavoprotein</keyword>
<dbReference type="PANTHER" id="PTHR10961:SF37">
    <property type="entry name" value="FAD DEPENDENT OXIDOREDUCTASE DOMAIN-CONTAINING PROTEIN"/>
    <property type="match status" value="1"/>
</dbReference>
<dbReference type="Proteomes" id="UP000250266">
    <property type="component" value="Unassembled WGS sequence"/>
</dbReference>
<gene>
    <name evidence="8" type="ORF">K432DRAFT_429352</name>
</gene>
<evidence type="ECO:0000256" key="1">
    <source>
        <dbReference type="ARBA" id="ARBA00001974"/>
    </source>
</evidence>
<proteinExistence type="inferred from homology"/>
<dbReference type="Gene3D" id="3.30.9.10">
    <property type="entry name" value="D-Amino Acid Oxidase, subunit A, domain 2"/>
    <property type="match status" value="1"/>
</dbReference>
<keyword evidence="6" id="KW-1133">Transmembrane helix</keyword>
<dbReference type="GO" id="GO:0008115">
    <property type="term" value="F:sarcosine oxidase activity"/>
    <property type="evidence" value="ECO:0007669"/>
    <property type="project" value="TreeGrafter"/>
</dbReference>
<evidence type="ECO:0000256" key="5">
    <source>
        <dbReference type="ARBA" id="ARBA00023002"/>
    </source>
</evidence>
<evidence type="ECO:0000256" key="2">
    <source>
        <dbReference type="ARBA" id="ARBA00010989"/>
    </source>
</evidence>
<feature type="domain" description="FAD dependent oxidoreductase" evidence="7">
    <location>
        <begin position="8"/>
        <end position="385"/>
    </location>
</feature>
<keyword evidence="6" id="KW-0812">Transmembrane</keyword>
<keyword evidence="9" id="KW-1185">Reference proteome</keyword>